<accession>A0A378JY79</accession>
<gene>
    <name evidence="3" type="ORF">Lmor_0842</name>
    <name evidence="4" type="ORF">NCTC12239_00897</name>
</gene>
<evidence type="ECO:0000256" key="2">
    <source>
        <dbReference type="SAM" id="MobiDB-lite"/>
    </source>
</evidence>
<evidence type="ECO:0000313" key="4">
    <source>
        <dbReference type="EMBL" id="STX61979.1"/>
    </source>
</evidence>
<evidence type="ECO:0000313" key="6">
    <source>
        <dbReference type="Proteomes" id="UP000254040"/>
    </source>
</evidence>
<feature type="coiled-coil region" evidence="1">
    <location>
        <begin position="372"/>
        <end position="414"/>
    </location>
</feature>
<evidence type="ECO:0000313" key="3">
    <source>
        <dbReference type="EMBL" id="KTD35395.1"/>
    </source>
</evidence>
<dbReference type="RefSeq" id="WP_028383573.1">
    <property type="nucleotide sequence ID" value="NZ_CAAAJG010000002.1"/>
</dbReference>
<dbReference type="EMBL" id="UGOG01000001">
    <property type="protein sequence ID" value="STX61979.1"/>
    <property type="molecule type" value="Genomic_DNA"/>
</dbReference>
<dbReference type="OrthoDB" id="5638610at2"/>
<proteinExistence type="predicted"/>
<name>A0A378JY79_9GAMM</name>
<dbReference type="EMBL" id="LNYN01000014">
    <property type="protein sequence ID" value="KTD35395.1"/>
    <property type="molecule type" value="Genomic_DNA"/>
</dbReference>
<evidence type="ECO:0000313" key="5">
    <source>
        <dbReference type="Proteomes" id="UP000054985"/>
    </source>
</evidence>
<feature type="compositionally biased region" description="Polar residues" evidence="2">
    <location>
        <begin position="453"/>
        <end position="466"/>
    </location>
</feature>
<dbReference type="Proteomes" id="UP000054985">
    <property type="component" value="Unassembled WGS sequence"/>
</dbReference>
<feature type="region of interest" description="Disordered" evidence="2">
    <location>
        <begin position="438"/>
        <end position="466"/>
    </location>
</feature>
<protein>
    <submittedName>
        <fullName evidence="4">Uncharacterized protein</fullName>
    </submittedName>
</protein>
<organism evidence="4 6">
    <name type="scientific">Legionella moravica</name>
    <dbReference type="NCBI Taxonomy" id="39962"/>
    <lineage>
        <taxon>Bacteria</taxon>
        <taxon>Pseudomonadati</taxon>
        <taxon>Pseudomonadota</taxon>
        <taxon>Gammaproteobacteria</taxon>
        <taxon>Legionellales</taxon>
        <taxon>Legionellaceae</taxon>
        <taxon>Legionella</taxon>
    </lineage>
</organism>
<reference evidence="3 5" key="1">
    <citation type="submission" date="2015-11" db="EMBL/GenBank/DDBJ databases">
        <title>Genomic analysis of 38 Legionella species identifies large and diverse effector repertoires.</title>
        <authorList>
            <person name="Burstein D."/>
            <person name="Amaro F."/>
            <person name="Zusman T."/>
            <person name="Lifshitz Z."/>
            <person name="Cohen O."/>
            <person name="Gilbert J.A."/>
            <person name="Pupko T."/>
            <person name="Shuman H.A."/>
            <person name="Segal G."/>
        </authorList>
    </citation>
    <scope>NUCLEOTIDE SEQUENCE [LARGE SCALE GENOMIC DNA]</scope>
    <source>
        <strain evidence="3 5">ATCC 43877</strain>
    </source>
</reference>
<evidence type="ECO:0000256" key="1">
    <source>
        <dbReference type="SAM" id="Coils"/>
    </source>
</evidence>
<reference evidence="4 6" key="2">
    <citation type="submission" date="2018-06" db="EMBL/GenBank/DDBJ databases">
        <authorList>
            <consortium name="Pathogen Informatics"/>
            <person name="Doyle S."/>
        </authorList>
    </citation>
    <scope>NUCLEOTIDE SEQUENCE [LARGE SCALE GENOMIC DNA]</scope>
    <source>
        <strain evidence="4 6">NCTC12239</strain>
    </source>
</reference>
<dbReference type="AlphaFoldDB" id="A0A378JY79"/>
<dbReference type="Proteomes" id="UP000254040">
    <property type="component" value="Unassembled WGS sequence"/>
</dbReference>
<sequence>MISMTTYWQQYKNFIDNLPEALPENEEYSRQIATAKTMIDIGLTIEKLGVTEIKQVVNRLHTTAKEFKHEVVYQVPDKEYKFSLPQITNSQSLIFAILYYQHLSNYANVSYQGSISFLFKGMVTSAVNEKKKPTAHQANAMLGEIKKYCESHNIALDETQLLNTNKEKAEDYVSKLVSTYMPLQSEPSPDEPVAPLESPSPIQDIESASEEQVNLTATQSPPEERKNISEEVEHLTLTELPLKKLDNTAEDIEELTILRLSLDDLNQQKALLQLKIDAFSFKKNQLDEAREQHVKLKDEWNNTWFISKVFYWLFSWAFEFPLLKNIKIAEQKLSEQEDSLNHEIPSGKTADSYLGELSIELTQLNSSIGSIGEKIDQQIEIEQLKLDALKQEQLKQEQLRQEELARQNAIKQQEILKELLKNDSSNSDIFGERELQTFESEQDEFSDEDRPSQKVTASNPEIESDVQSLRISSNHGFFKQYMPSRMTLGAIAVAGAAIAIQNLL</sequence>
<keyword evidence="5" id="KW-1185">Reference proteome</keyword>
<keyword evidence="1" id="KW-0175">Coiled coil</keyword>